<reference evidence="7 8" key="1">
    <citation type="submission" date="2018-02" db="EMBL/GenBank/DDBJ databases">
        <title>The genomes of Aspergillus section Nigri reveals drivers in fungal speciation.</title>
        <authorList>
            <consortium name="DOE Joint Genome Institute"/>
            <person name="Vesth T.C."/>
            <person name="Nybo J."/>
            <person name="Theobald S."/>
            <person name="Brandl J."/>
            <person name="Frisvad J.C."/>
            <person name="Nielsen K.F."/>
            <person name="Lyhne E.K."/>
            <person name="Kogle M.E."/>
            <person name="Kuo A."/>
            <person name="Riley R."/>
            <person name="Clum A."/>
            <person name="Nolan M."/>
            <person name="Lipzen A."/>
            <person name="Salamov A."/>
            <person name="Henrissat B."/>
            <person name="Wiebenga A."/>
            <person name="De vries R.P."/>
            <person name="Grigoriev I.V."/>
            <person name="Mortensen U.H."/>
            <person name="Andersen M.R."/>
            <person name="Baker S.E."/>
        </authorList>
    </citation>
    <scope>NUCLEOTIDE SEQUENCE [LARGE SCALE GENOMIC DNA]</scope>
    <source>
        <strain evidence="7 8">CBS 121057</strain>
    </source>
</reference>
<feature type="region of interest" description="Disordered" evidence="5">
    <location>
        <begin position="141"/>
        <end position="306"/>
    </location>
</feature>
<feature type="region of interest" description="Disordered" evidence="5">
    <location>
        <begin position="1"/>
        <end position="107"/>
    </location>
</feature>
<feature type="transmembrane region" description="Helical" evidence="6">
    <location>
        <begin position="112"/>
        <end position="134"/>
    </location>
</feature>
<evidence type="ECO:0000256" key="2">
    <source>
        <dbReference type="ARBA" id="ARBA00022692"/>
    </source>
</evidence>
<gene>
    <name evidence="7" type="ORF">BO78DRAFT_177155</name>
</gene>
<organism evidence="7 8">
    <name type="scientific">Aspergillus sclerotiicarbonarius (strain CBS 121057 / IBT 28362)</name>
    <dbReference type="NCBI Taxonomy" id="1448318"/>
    <lineage>
        <taxon>Eukaryota</taxon>
        <taxon>Fungi</taxon>
        <taxon>Dikarya</taxon>
        <taxon>Ascomycota</taxon>
        <taxon>Pezizomycotina</taxon>
        <taxon>Eurotiomycetes</taxon>
        <taxon>Eurotiomycetidae</taxon>
        <taxon>Eurotiales</taxon>
        <taxon>Aspergillaceae</taxon>
        <taxon>Aspergillus</taxon>
        <taxon>Aspergillus subgen. Circumdati</taxon>
    </lineage>
</organism>
<evidence type="ECO:0000256" key="6">
    <source>
        <dbReference type="SAM" id="Phobius"/>
    </source>
</evidence>
<dbReference type="GO" id="GO:0071944">
    <property type="term" value="C:cell periphery"/>
    <property type="evidence" value="ECO:0007669"/>
    <property type="project" value="UniProtKB-ARBA"/>
</dbReference>
<feature type="compositionally biased region" description="Pro residues" evidence="5">
    <location>
        <begin position="226"/>
        <end position="238"/>
    </location>
</feature>
<dbReference type="EMBL" id="KZ826372">
    <property type="protein sequence ID" value="PYI04136.1"/>
    <property type="molecule type" value="Genomic_DNA"/>
</dbReference>
<evidence type="ECO:0000313" key="7">
    <source>
        <dbReference type="EMBL" id="PYI04136.1"/>
    </source>
</evidence>
<feature type="compositionally biased region" description="Basic and acidic residues" evidence="5">
    <location>
        <begin position="297"/>
        <end position="306"/>
    </location>
</feature>
<protein>
    <submittedName>
        <fullName evidence="7">Uncharacterized protein</fullName>
    </submittedName>
</protein>
<evidence type="ECO:0000256" key="4">
    <source>
        <dbReference type="ARBA" id="ARBA00023136"/>
    </source>
</evidence>
<dbReference type="VEuPathDB" id="FungiDB:BO78DRAFT_177155"/>
<keyword evidence="4 6" id="KW-0472">Membrane</keyword>
<evidence type="ECO:0000313" key="8">
    <source>
        <dbReference type="Proteomes" id="UP000248423"/>
    </source>
</evidence>
<dbReference type="InterPro" id="IPR051694">
    <property type="entry name" value="Immunoregulatory_rcpt-like"/>
</dbReference>
<keyword evidence="8" id="KW-1185">Reference proteome</keyword>
<accession>A0A319E253</accession>
<feature type="compositionally biased region" description="Polar residues" evidence="5">
    <location>
        <begin position="167"/>
        <end position="179"/>
    </location>
</feature>
<name>A0A319E253_ASPSB</name>
<dbReference type="PANTHER" id="PTHR15549">
    <property type="entry name" value="PAIRED IMMUNOGLOBULIN-LIKE TYPE 2 RECEPTOR"/>
    <property type="match status" value="1"/>
</dbReference>
<evidence type="ECO:0000256" key="1">
    <source>
        <dbReference type="ARBA" id="ARBA00004167"/>
    </source>
</evidence>
<feature type="compositionally biased region" description="Polar residues" evidence="5">
    <location>
        <begin position="193"/>
        <end position="209"/>
    </location>
</feature>
<dbReference type="OrthoDB" id="4490807at2759"/>
<keyword evidence="2 6" id="KW-0812">Transmembrane</keyword>
<dbReference type="AlphaFoldDB" id="A0A319E253"/>
<evidence type="ECO:0000256" key="5">
    <source>
        <dbReference type="SAM" id="MobiDB-lite"/>
    </source>
</evidence>
<sequence length="306" mass="32876">MSGMDQTNDWPGGGTEHYTTDESWDSRKTTADEYYPTSTDKSAYGATAYPGESTTTTTTQQWTPITTDPSTSAQPTTTASTSQSSATSTATSVSSKSNTDSGSTDSSNVKTIAIAVPVAVVGAIIIAALLFFIFRRGRQRNRNRPIPSAPQVDMVAVPRELQPPPNRSSTWEFAPTNSHDLPFSGPIPGRPVPTTSQARDLDPTSSNHPLTAPIPTDDHQHHLAPTDPPPPAPAPPEGVAPASRPVISPRIPAWPEQPRDRPTSPFDHPLDDAVSEISRRSRDLDDISSVSSFGEDDERRPAMHHP</sequence>
<comment type="subcellular location">
    <subcellularLocation>
        <location evidence="1">Membrane</location>
        <topology evidence="1">Single-pass membrane protein</topology>
    </subcellularLocation>
</comment>
<evidence type="ECO:0000256" key="3">
    <source>
        <dbReference type="ARBA" id="ARBA00022989"/>
    </source>
</evidence>
<feature type="compositionally biased region" description="Low complexity" evidence="5">
    <location>
        <begin position="54"/>
        <end position="107"/>
    </location>
</feature>
<feature type="compositionally biased region" description="Basic and acidic residues" evidence="5">
    <location>
        <begin position="18"/>
        <end position="31"/>
    </location>
</feature>
<proteinExistence type="predicted"/>
<dbReference type="Proteomes" id="UP000248423">
    <property type="component" value="Unassembled WGS sequence"/>
</dbReference>
<keyword evidence="3 6" id="KW-1133">Transmembrane helix</keyword>
<dbReference type="GO" id="GO:0016020">
    <property type="term" value="C:membrane"/>
    <property type="evidence" value="ECO:0007669"/>
    <property type="project" value="UniProtKB-SubCell"/>
</dbReference>